<comment type="caution">
    <text evidence="1">The sequence shown here is derived from an EMBL/GenBank/DDBJ whole genome shotgun (WGS) entry which is preliminary data.</text>
</comment>
<protein>
    <submittedName>
        <fullName evidence="1">Uncharacterized protein</fullName>
    </submittedName>
</protein>
<name>A0ACB7ZVS7_9AGAM</name>
<reference evidence="1" key="1">
    <citation type="journal article" date="2021" name="New Phytol.">
        <title>Evolutionary innovations through gain and loss of genes in the ectomycorrhizal Boletales.</title>
        <authorList>
            <person name="Wu G."/>
            <person name="Miyauchi S."/>
            <person name="Morin E."/>
            <person name="Kuo A."/>
            <person name="Drula E."/>
            <person name="Varga T."/>
            <person name="Kohler A."/>
            <person name="Feng B."/>
            <person name="Cao Y."/>
            <person name="Lipzen A."/>
            <person name="Daum C."/>
            <person name="Hundley H."/>
            <person name="Pangilinan J."/>
            <person name="Johnson J."/>
            <person name="Barry K."/>
            <person name="LaButti K."/>
            <person name="Ng V."/>
            <person name="Ahrendt S."/>
            <person name="Min B."/>
            <person name="Choi I.G."/>
            <person name="Park H."/>
            <person name="Plett J.M."/>
            <person name="Magnuson J."/>
            <person name="Spatafora J.W."/>
            <person name="Nagy L.G."/>
            <person name="Henrissat B."/>
            <person name="Grigoriev I.V."/>
            <person name="Yang Z.L."/>
            <person name="Xu J."/>
            <person name="Martin F.M."/>
        </authorList>
    </citation>
    <scope>NUCLEOTIDE SEQUENCE</scope>
    <source>
        <strain evidence="1">ATCC 28755</strain>
    </source>
</reference>
<dbReference type="Proteomes" id="UP000790377">
    <property type="component" value="Unassembled WGS sequence"/>
</dbReference>
<dbReference type="EMBL" id="MU268347">
    <property type="protein sequence ID" value="KAH7904837.1"/>
    <property type="molecule type" value="Genomic_DNA"/>
</dbReference>
<evidence type="ECO:0000313" key="2">
    <source>
        <dbReference type="Proteomes" id="UP000790377"/>
    </source>
</evidence>
<gene>
    <name evidence="1" type="ORF">BJ138DRAFT_1119033</name>
</gene>
<evidence type="ECO:0000313" key="1">
    <source>
        <dbReference type="EMBL" id="KAH7904837.1"/>
    </source>
</evidence>
<keyword evidence="2" id="KW-1185">Reference proteome</keyword>
<sequence>MFGLTSSAGIFGSLADMLVAIYGKAGFEQILKWVDDFFVVRLPHQSWTEADFIDLTGCCGVPWSLEKLRPLAPIQRYIGFDWNLTNKSVSFPDEKRQKLLALIAEWRVEGSKFTAKEAASLHGKLRASAPTGLASGRQPQHRRT</sequence>
<accession>A0ACB7ZVS7</accession>
<proteinExistence type="predicted"/>
<organism evidence="1 2">
    <name type="scientific">Hygrophoropsis aurantiaca</name>
    <dbReference type="NCBI Taxonomy" id="72124"/>
    <lineage>
        <taxon>Eukaryota</taxon>
        <taxon>Fungi</taxon>
        <taxon>Dikarya</taxon>
        <taxon>Basidiomycota</taxon>
        <taxon>Agaricomycotina</taxon>
        <taxon>Agaricomycetes</taxon>
        <taxon>Agaricomycetidae</taxon>
        <taxon>Boletales</taxon>
        <taxon>Coniophorineae</taxon>
        <taxon>Hygrophoropsidaceae</taxon>
        <taxon>Hygrophoropsis</taxon>
    </lineage>
</organism>